<feature type="region of interest" description="Disordered" evidence="3">
    <location>
        <begin position="61"/>
        <end position="82"/>
    </location>
</feature>
<dbReference type="AlphaFoldDB" id="A0A9W7XXI1"/>
<dbReference type="InterPro" id="IPR050730">
    <property type="entry name" value="UBX_domain-protein"/>
</dbReference>
<evidence type="ECO:0000313" key="5">
    <source>
        <dbReference type="EMBL" id="KAJ1720845.1"/>
    </source>
</evidence>
<keyword evidence="6" id="KW-1185">Reference proteome</keyword>
<protein>
    <submittedName>
        <fullName evidence="5">Ubx domain-containing protein</fullName>
    </submittedName>
</protein>
<accession>A0A9W7XXI1</accession>
<dbReference type="SMART" id="SM00166">
    <property type="entry name" value="UBX"/>
    <property type="match status" value="1"/>
</dbReference>
<reference evidence="5" key="1">
    <citation type="submission" date="2022-07" db="EMBL/GenBank/DDBJ databases">
        <title>Phylogenomic reconstructions and comparative analyses of Kickxellomycotina fungi.</title>
        <authorList>
            <person name="Reynolds N.K."/>
            <person name="Stajich J.E."/>
            <person name="Barry K."/>
            <person name="Grigoriev I.V."/>
            <person name="Crous P."/>
            <person name="Smith M.E."/>
        </authorList>
    </citation>
    <scope>NUCLEOTIDE SEQUENCE</scope>
    <source>
        <strain evidence="5">NBRC 32514</strain>
    </source>
</reference>
<dbReference type="GO" id="GO:0005783">
    <property type="term" value="C:endoplasmic reticulum"/>
    <property type="evidence" value="ECO:0007669"/>
    <property type="project" value="TreeGrafter"/>
</dbReference>
<dbReference type="InterPro" id="IPR001012">
    <property type="entry name" value="UBX_dom"/>
</dbReference>
<dbReference type="Gene3D" id="3.40.30.10">
    <property type="entry name" value="Glutaredoxin"/>
    <property type="match status" value="1"/>
</dbReference>
<dbReference type="PANTHER" id="PTHR23322:SF1">
    <property type="entry name" value="FAS-ASSOCIATED FACTOR 2"/>
    <property type="match status" value="1"/>
</dbReference>
<dbReference type="InterPro" id="IPR029071">
    <property type="entry name" value="Ubiquitin-like_domsf"/>
</dbReference>
<dbReference type="GO" id="GO:0036503">
    <property type="term" value="P:ERAD pathway"/>
    <property type="evidence" value="ECO:0007669"/>
    <property type="project" value="TreeGrafter"/>
</dbReference>
<dbReference type="OrthoDB" id="1026733at2759"/>
<feature type="domain" description="UBX" evidence="4">
    <location>
        <begin position="400"/>
        <end position="505"/>
    </location>
</feature>
<dbReference type="SUPFAM" id="SSF52833">
    <property type="entry name" value="Thioredoxin-like"/>
    <property type="match status" value="1"/>
</dbReference>
<evidence type="ECO:0000256" key="1">
    <source>
        <dbReference type="ARBA" id="ARBA00023054"/>
    </source>
</evidence>
<dbReference type="SUPFAM" id="SSF54236">
    <property type="entry name" value="Ubiquitin-like"/>
    <property type="match status" value="1"/>
</dbReference>
<evidence type="ECO:0000313" key="6">
    <source>
        <dbReference type="Proteomes" id="UP001149813"/>
    </source>
</evidence>
<dbReference type="InterPro" id="IPR036249">
    <property type="entry name" value="Thioredoxin-like_sf"/>
</dbReference>
<dbReference type="Pfam" id="PF21021">
    <property type="entry name" value="FAF1"/>
    <property type="match status" value="1"/>
</dbReference>
<proteinExistence type="predicted"/>
<dbReference type="GO" id="GO:0043130">
    <property type="term" value="F:ubiquitin binding"/>
    <property type="evidence" value="ECO:0007669"/>
    <property type="project" value="TreeGrafter"/>
</dbReference>
<dbReference type="InterPro" id="IPR006577">
    <property type="entry name" value="UAS"/>
</dbReference>
<organism evidence="5 6">
    <name type="scientific">Coemansia erecta</name>
    <dbReference type="NCBI Taxonomy" id="147472"/>
    <lineage>
        <taxon>Eukaryota</taxon>
        <taxon>Fungi</taxon>
        <taxon>Fungi incertae sedis</taxon>
        <taxon>Zoopagomycota</taxon>
        <taxon>Kickxellomycotina</taxon>
        <taxon>Kickxellomycetes</taxon>
        <taxon>Kickxellales</taxon>
        <taxon>Kickxellaceae</taxon>
        <taxon>Coemansia</taxon>
    </lineage>
</organism>
<comment type="caution">
    <text evidence="5">The sequence shown here is derived from an EMBL/GenBank/DDBJ whole genome shotgun (WGS) entry which is preliminary data.</text>
</comment>
<dbReference type="Gene3D" id="3.10.20.90">
    <property type="entry name" value="Phosphatidylinositol 3-kinase Catalytic Subunit, Chain A, domain 1"/>
    <property type="match status" value="1"/>
</dbReference>
<dbReference type="PANTHER" id="PTHR23322">
    <property type="entry name" value="FAS-ASSOCIATED PROTEIN"/>
    <property type="match status" value="1"/>
</dbReference>
<evidence type="ECO:0000256" key="3">
    <source>
        <dbReference type="SAM" id="MobiDB-lite"/>
    </source>
</evidence>
<dbReference type="EMBL" id="JANBOJ010000220">
    <property type="protein sequence ID" value="KAJ1720845.1"/>
    <property type="molecule type" value="Genomic_DNA"/>
</dbReference>
<dbReference type="Gene3D" id="1.10.8.10">
    <property type="entry name" value="DNA helicase RuvA subunit, C-terminal domain"/>
    <property type="match status" value="1"/>
</dbReference>
<feature type="coiled-coil region" evidence="2">
    <location>
        <begin position="312"/>
        <end position="384"/>
    </location>
</feature>
<dbReference type="PROSITE" id="PS50033">
    <property type="entry name" value="UBX"/>
    <property type="match status" value="1"/>
</dbReference>
<evidence type="ECO:0000256" key="2">
    <source>
        <dbReference type="SAM" id="Coils"/>
    </source>
</evidence>
<dbReference type="InterPro" id="IPR049483">
    <property type="entry name" value="FAF1_2-like_UAS"/>
</dbReference>
<name>A0A9W7XXI1_9FUNG</name>
<dbReference type="Proteomes" id="UP001149813">
    <property type="component" value="Unassembled WGS sequence"/>
</dbReference>
<gene>
    <name evidence="5" type="primary">ucp10</name>
    <name evidence="5" type="ORF">LPJ53_004569</name>
</gene>
<dbReference type="Pfam" id="PF00789">
    <property type="entry name" value="UBX"/>
    <property type="match status" value="1"/>
</dbReference>
<keyword evidence="1 2" id="KW-0175">Coiled coil</keyword>
<sequence length="515" mass="58381">MEGTENAGSSAALDGLTDDQRRCVHEYCAITNTEDIDAAVSVLKAKEWSVQLALHAFFEPTGEPSATEPATSDTPQLRQRRPVRLQPETPLVAPVPPATAVVPGFSWLPLLTWPFHLVLQLTLYIAHILLSIVGLGHIVAAPNFRLSYRQPSDEPGDFTRYFERTFGATHPPFFSGTYTQALEAARAQDGRQPKYLVVILWSKEHDDMEKFGRALAHSDVVAFLGRPEFVLWVGDVAMASGYQAAMALGATQYPFVALAAQRAHVHPAMRQPRIRLEVAMRLNGLSPIQRRMNSDGLARTLVQMLRTPLDRADRAERAARQQQEERREARRIVEMQDQAYQASLERDRERERVAREQAEKEREEREREEKIVREQQQAERMREQWRWAVFARIQREQGQGSTDTCKLNLRLDDGSRELHVFSADASLQHVFDFVETRAVAAEWASKGVTPFGPSLDEIEEPVGYEHEYDFVLVSQFPRCVFDDRRINLRDALAGKGLWPSATLIVEPLFDASEGE</sequence>
<evidence type="ECO:0000259" key="4">
    <source>
        <dbReference type="PROSITE" id="PS50033"/>
    </source>
</evidence>
<dbReference type="CDD" id="cd01767">
    <property type="entry name" value="UBX"/>
    <property type="match status" value="1"/>
</dbReference>
<dbReference type="SMART" id="SM00594">
    <property type="entry name" value="UAS"/>
    <property type="match status" value="1"/>
</dbReference>